<gene>
    <name evidence="1" type="ORF">LCGC14_1063200</name>
</gene>
<organism evidence="1">
    <name type="scientific">marine sediment metagenome</name>
    <dbReference type="NCBI Taxonomy" id="412755"/>
    <lineage>
        <taxon>unclassified sequences</taxon>
        <taxon>metagenomes</taxon>
        <taxon>ecological metagenomes</taxon>
    </lineage>
</organism>
<sequence>MLMDAYLSQETYQSLNVINLISSSSISDGLLIGHKRGHRFFVEKILPSLQGFFPSLKKYYELDQLFNGKFLGFFSFNPDEKKIKKILAPFACGKLFLKISSNQQKKMTIKSYVIDYENEFFLLPVELRSQE</sequence>
<protein>
    <submittedName>
        <fullName evidence="1">Uncharacterized protein</fullName>
    </submittedName>
</protein>
<proteinExistence type="predicted"/>
<evidence type="ECO:0000313" key="1">
    <source>
        <dbReference type="EMBL" id="KKN07803.1"/>
    </source>
</evidence>
<dbReference type="AlphaFoldDB" id="A0A0F9QRH4"/>
<accession>A0A0F9QRH4</accession>
<comment type="caution">
    <text evidence="1">The sequence shown here is derived from an EMBL/GenBank/DDBJ whole genome shotgun (WGS) entry which is preliminary data.</text>
</comment>
<dbReference type="EMBL" id="LAZR01004525">
    <property type="protein sequence ID" value="KKN07803.1"/>
    <property type="molecule type" value="Genomic_DNA"/>
</dbReference>
<reference evidence="1" key="1">
    <citation type="journal article" date="2015" name="Nature">
        <title>Complex archaea that bridge the gap between prokaryotes and eukaryotes.</title>
        <authorList>
            <person name="Spang A."/>
            <person name="Saw J.H."/>
            <person name="Jorgensen S.L."/>
            <person name="Zaremba-Niedzwiedzka K."/>
            <person name="Martijn J."/>
            <person name="Lind A.E."/>
            <person name="van Eijk R."/>
            <person name="Schleper C."/>
            <person name="Guy L."/>
            <person name="Ettema T.J."/>
        </authorList>
    </citation>
    <scope>NUCLEOTIDE SEQUENCE</scope>
</reference>
<name>A0A0F9QRH4_9ZZZZ</name>